<accession>A0A0J9S0D6</accession>
<reference evidence="2" key="1">
    <citation type="journal article" date="2013" name="Genome Res.">
        <title>A second-generation assembly of the Drosophila simulans genome provides new insights into patterns of lineage-specific divergence.</title>
        <authorList>
            <person name="Hu T.T."/>
            <person name="Eisen M.B."/>
            <person name="Thornton K.R."/>
            <person name="Andolfatto P."/>
        </authorList>
    </citation>
    <scope>NUCLEOTIDE SEQUENCE [LARGE SCALE GENOMIC DNA]</scope>
    <source>
        <strain evidence="2">W501</strain>
    </source>
</reference>
<feature type="compositionally biased region" description="Basic and acidic residues" evidence="1">
    <location>
        <begin position="46"/>
        <end position="69"/>
    </location>
</feature>
<feature type="compositionally biased region" description="Basic and acidic residues" evidence="1">
    <location>
        <begin position="115"/>
        <end position="125"/>
    </location>
</feature>
<reference evidence="2" key="3">
    <citation type="submission" date="2015-04" db="EMBL/GenBank/DDBJ databases">
        <authorList>
            <consortium name="FlyBase"/>
        </authorList>
    </citation>
    <scope>NUCLEOTIDE SEQUENCE</scope>
    <source>
        <strain evidence="2">W501</strain>
    </source>
</reference>
<dbReference type="KEGG" id="dsi:Dsimw501_GD27979"/>
<dbReference type="Bgee" id="FBgn0269269">
    <property type="expression patterns" value="Expressed in female reproductive system and 2 other cell types or tissues"/>
</dbReference>
<proteinExistence type="predicted"/>
<sequence>MKDRAGWNDTQARQPGAQIGCHWNATRRDQGRPPRSTKWLQYGEMLKGRDANAGRTRGENRDSSIERNTKWNKNTHGFNKARQVLIVRRRAQESSNRLRLQGWEEDAQKKQGRMAMREDIHTENR</sequence>
<dbReference type="EMBL" id="CM002912">
    <property type="protein sequence ID" value="KMZ01339.1"/>
    <property type="molecule type" value="Genomic_DNA"/>
</dbReference>
<protein>
    <submittedName>
        <fullName evidence="2">Uncharacterized protein</fullName>
    </submittedName>
</protein>
<reference evidence="2" key="2">
    <citation type="submission" date="2014-06" db="EMBL/GenBank/DDBJ databases">
        <authorList>
            <person name="Hu T."/>
            <person name="Eisen M.B."/>
            <person name="Thornton K.R."/>
            <person name="Andolfatto P."/>
        </authorList>
    </citation>
    <scope>NUCLEOTIDE SEQUENCE</scope>
    <source>
        <strain evidence="2">W501</strain>
    </source>
</reference>
<evidence type="ECO:0000256" key="1">
    <source>
        <dbReference type="SAM" id="MobiDB-lite"/>
    </source>
</evidence>
<feature type="region of interest" description="Disordered" evidence="1">
    <location>
        <begin position="1"/>
        <end position="77"/>
    </location>
</feature>
<name>A0A0J9S0D6_DROSI</name>
<gene>
    <name evidence="2" type="primary">Dsim\GD27979</name>
    <name evidence="2" type="ORF">Dsimw501_GD27979</name>
</gene>
<dbReference type="AlphaFoldDB" id="A0A0J9S0D6"/>
<dbReference type="Proteomes" id="UP000035880">
    <property type="component" value="Chromosome 3L"/>
</dbReference>
<feature type="region of interest" description="Disordered" evidence="1">
    <location>
        <begin position="92"/>
        <end position="125"/>
    </location>
</feature>
<organism evidence="2">
    <name type="scientific">Drosophila simulans</name>
    <name type="common">Fruit fly</name>
    <dbReference type="NCBI Taxonomy" id="7240"/>
    <lineage>
        <taxon>Eukaryota</taxon>
        <taxon>Metazoa</taxon>
        <taxon>Ecdysozoa</taxon>
        <taxon>Arthropoda</taxon>
        <taxon>Hexapoda</taxon>
        <taxon>Insecta</taxon>
        <taxon>Pterygota</taxon>
        <taxon>Neoptera</taxon>
        <taxon>Endopterygota</taxon>
        <taxon>Diptera</taxon>
        <taxon>Brachycera</taxon>
        <taxon>Muscomorpha</taxon>
        <taxon>Ephydroidea</taxon>
        <taxon>Drosophilidae</taxon>
        <taxon>Drosophila</taxon>
        <taxon>Sophophora</taxon>
    </lineage>
</organism>
<evidence type="ECO:0000313" key="2">
    <source>
        <dbReference type="EMBL" id="KMZ01339.1"/>
    </source>
</evidence>